<feature type="transmembrane region" description="Helical" evidence="5">
    <location>
        <begin position="93"/>
        <end position="112"/>
    </location>
</feature>
<dbReference type="PROSITE" id="PS50801">
    <property type="entry name" value="STAS"/>
    <property type="match status" value="1"/>
</dbReference>
<keyword evidence="2 5" id="KW-0812">Transmembrane</keyword>
<dbReference type="InterPro" id="IPR036513">
    <property type="entry name" value="STAS_dom_sf"/>
</dbReference>
<feature type="transmembrane region" description="Helical" evidence="5">
    <location>
        <begin position="39"/>
        <end position="58"/>
    </location>
</feature>
<proteinExistence type="predicted"/>
<accession>A0ABY7VJA2</accession>
<comment type="subcellular location">
    <subcellularLocation>
        <location evidence="1">Membrane</location>
        <topology evidence="1">Multi-pass membrane protein</topology>
    </subcellularLocation>
</comment>
<feature type="transmembrane region" description="Helical" evidence="5">
    <location>
        <begin position="309"/>
        <end position="329"/>
    </location>
</feature>
<dbReference type="Pfam" id="PF00916">
    <property type="entry name" value="Sulfate_transp"/>
    <property type="match status" value="1"/>
</dbReference>
<feature type="transmembrane region" description="Helical" evidence="5">
    <location>
        <begin position="197"/>
        <end position="220"/>
    </location>
</feature>
<dbReference type="InterPro" id="IPR001902">
    <property type="entry name" value="SLC26A/SulP_fam"/>
</dbReference>
<dbReference type="InterPro" id="IPR011547">
    <property type="entry name" value="SLC26A/SulP_dom"/>
</dbReference>
<feature type="transmembrane region" description="Helical" evidence="5">
    <location>
        <begin position="167"/>
        <end position="185"/>
    </location>
</feature>
<feature type="transmembrane region" description="Helical" evidence="5">
    <location>
        <begin position="369"/>
        <end position="395"/>
    </location>
</feature>
<feature type="transmembrane region" description="Helical" evidence="5">
    <location>
        <begin position="70"/>
        <end position="87"/>
    </location>
</feature>
<reference evidence="7 8" key="1">
    <citation type="journal article" date="2022" name="Mar. Drugs">
        <title>Bioassay-Guided Fractionation Leads to the Detection of Cholic Acid Generated by the Rare Thalassomonas sp.</title>
        <authorList>
            <person name="Pheiffer F."/>
            <person name="Schneider Y.K."/>
            <person name="Hansen E.H."/>
            <person name="Andersen J.H."/>
            <person name="Isaksson J."/>
            <person name="Busche T."/>
            <person name="R C."/>
            <person name="Kalinowski J."/>
            <person name="Zyl L.V."/>
            <person name="Trindade M."/>
        </authorList>
    </citation>
    <scope>NUCLEOTIDE SEQUENCE [LARGE SCALE GENOMIC DNA]</scope>
    <source>
        <strain evidence="7 8">A5K-61T</strain>
    </source>
</reference>
<dbReference type="InterPro" id="IPR002645">
    <property type="entry name" value="STAS_dom"/>
</dbReference>
<dbReference type="RefSeq" id="WP_274054280.1">
    <property type="nucleotide sequence ID" value="NZ_CP059693.1"/>
</dbReference>
<feature type="domain" description="STAS" evidence="6">
    <location>
        <begin position="437"/>
        <end position="537"/>
    </location>
</feature>
<dbReference type="Gene3D" id="3.30.750.24">
    <property type="entry name" value="STAS domain"/>
    <property type="match status" value="1"/>
</dbReference>
<organism evidence="7 8">
    <name type="scientific">Thalassomonas haliotis</name>
    <dbReference type="NCBI Taxonomy" id="485448"/>
    <lineage>
        <taxon>Bacteria</taxon>
        <taxon>Pseudomonadati</taxon>
        <taxon>Pseudomonadota</taxon>
        <taxon>Gammaproteobacteria</taxon>
        <taxon>Alteromonadales</taxon>
        <taxon>Colwelliaceae</taxon>
        <taxon>Thalassomonas</taxon>
    </lineage>
</organism>
<evidence type="ECO:0000256" key="1">
    <source>
        <dbReference type="ARBA" id="ARBA00004141"/>
    </source>
</evidence>
<keyword evidence="8" id="KW-1185">Reference proteome</keyword>
<evidence type="ECO:0000256" key="4">
    <source>
        <dbReference type="ARBA" id="ARBA00023136"/>
    </source>
</evidence>
<evidence type="ECO:0000256" key="3">
    <source>
        <dbReference type="ARBA" id="ARBA00022989"/>
    </source>
</evidence>
<dbReference type="SUPFAM" id="SSF52091">
    <property type="entry name" value="SpoIIaa-like"/>
    <property type="match status" value="1"/>
</dbReference>
<evidence type="ECO:0000259" key="6">
    <source>
        <dbReference type="PROSITE" id="PS50801"/>
    </source>
</evidence>
<evidence type="ECO:0000256" key="5">
    <source>
        <dbReference type="SAM" id="Phobius"/>
    </source>
</evidence>
<evidence type="ECO:0000313" key="7">
    <source>
        <dbReference type="EMBL" id="WDE13835.1"/>
    </source>
</evidence>
<dbReference type="PANTHER" id="PTHR11814">
    <property type="entry name" value="SULFATE TRANSPORTER"/>
    <property type="match status" value="1"/>
</dbReference>
<dbReference type="Pfam" id="PF01740">
    <property type="entry name" value="STAS"/>
    <property type="match status" value="1"/>
</dbReference>
<feature type="transmembrane region" description="Helical" evidence="5">
    <location>
        <begin position="12"/>
        <end position="33"/>
    </location>
</feature>
<gene>
    <name evidence="7" type="ORF">H3N35_10575</name>
</gene>
<evidence type="ECO:0000313" key="8">
    <source>
        <dbReference type="Proteomes" id="UP001215231"/>
    </source>
</evidence>
<keyword evidence="3 5" id="KW-1133">Transmembrane helix</keyword>
<dbReference type="CDD" id="cd07042">
    <property type="entry name" value="STAS_SulP_like_sulfate_transporter"/>
    <property type="match status" value="1"/>
</dbReference>
<dbReference type="EMBL" id="CP059693">
    <property type="protein sequence ID" value="WDE13835.1"/>
    <property type="molecule type" value="Genomic_DNA"/>
</dbReference>
<keyword evidence="4 5" id="KW-0472">Membrane</keyword>
<evidence type="ECO:0000256" key="2">
    <source>
        <dbReference type="ARBA" id="ARBA00022692"/>
    </source>
</evidence>
<name>A0ABY7VJA2_9GAMM</name>
<feature type="transmembrane region" description="Helical" evidence="5">
    <location>
        <begin position="117"/>
        <end position="139"/>
    </location>
</feature>
<dbReference type="Proteomes" id="UP001215231">
    <property type="component" value="Chromosome"/>
</dbReference>
<protein>
    <submittedName>
        <fullName evidence="7">SulP family inorganic anion transporter</fullName>
    </submittedName>
</protein>
<sequence length="545" mass="58160">MLRLSHFNRNTIKGDVFGALTSTIVALPFALAFGVTSGAGAIAGIYCAVLTGFFASLFGGTNPQISGPNTGLTVAMAAILSSFIAQSPEQGMAAAFTVVTLAGLFQMLFGVLKLGKYFVLVSYPVISGFTSGIGVLIILSQMEPLFGVSAQQMLTQFSSGGISAEQLINSNVLLGLGCLLLLFLWPERLNRIVPASIIALMVATAYFVFSGASVPVVGAITSELPSFNLPVYNAELVSEMIKSALLIATLSTLDSLMTSLTVDSISNDLHDSDQELIGQGVGNMIAGLFGALPGGGATMRTVTNLRAGGTTPLSGILHALFILAIVLWAGEYTAYIPVAVLSAILLKVGIGIIDWNFLKRIHQIPLFSVGLMLSTLVMSVAIDLVTAVLIGVFLANLVTIRRLSEIQLDNLKLCSGQEDEQLPLDEKQLLQGMSDRVLLLHISGPISFGVARSLKQSVAQVDQDKTLLIDLSDARFVGISSTIAIEEIIVSHLNQGRDVILASVCERVRKDFDKLKLLERIPKQHIFTSRKQALTYLSENTRKED</sequence>
<feature type="transmembrane region" description="Helical" evidence="5">
    <location>
        <begin position="335"/>
        <end position="357"/>
    </location>
</feature>